<dbReference type="EMBL" id="BMAW01022663">
    <property type="protein sequence ID" value="GFT78908.1"/>
    <property type="molecule type" value="Genomic_DNA"/>
</dbReference>
<dbReference type="Proteomes" id="UP000887013">
    <property type="component" value="Unassembled WGS sequence"/>
</dbReference>
<evidence type="ECO:0000313" key="1">
    <source>
        <dbReference type="EMBL" id="GFT78908.1"/>
    </source>
</evidence>
<sequence>MLKVTNKVTFEAIYEPSRRLLRVATRSWVMTFKYLDQLSEKPFQEELSAKSRKTSKSPFNNGETIVEVQYESTICGKNPQLLSPIFKNFFRN</sequence>
<proteinExistence type="predicted"/>
<organism evidence="1 2">
    <name type="scientific">Nephila pilipes</name>
    <name type="common">Giant wood spider</name>
    <name type="synonym">Nephila maculata</name>
    <dbReference type="NCBI Taxonomy" id="299642"/>
    <lineage>
        <taxon>Eukaryota</taxon>
        <taxon>Metazoa</taxon>
        <taxon>Ecdysozoa</taxon>
        <taxon>Arthropoda</taxon>
        <taxon>Chelicerata</taxon>
        <taxon>Arachnida</taxon>
        <taxon>Araneae</taxon>
        <taxon>Araneomorphae</taxon>
        <taxon>Entelegynae</taxon>
        <taxon>Araneoidea</taxon>
        <taxon>Nephilidae</taxon>
        <taxon>Nephila</taxon>
    </lineage>
</organism>
<dbReference type="AlphaFoldDB" id="A0A8X6PSR4"/>
<accession>A0A8X6PSR4</accession>
<protein>
    <submittedName>
        <fullName evidence="1">Uncharacterized protein</fullName>
    </submittedName>
</protein>
<name>A0A8X6PSR4_NEPPI</name>
<evidence type="ECO:0000313" key="2">
    <source>
        <dbReference type="Proteomes" id="UP000887013"/>
    </source>
</evidence>
<reference evidence="1" key="1">
    <citation type="submission" date="2020-08" db="EMBL/GenBank/DDBJ databases">
        <title>Multicomponent nature underlies the extraordinary mechanical properties of spider dragline silk.</title>
        <authorList>
            <person name="Kono N."/>
            <person name="Nakamura H."/>
            <person name="Mori M."/>
            <person name="Yoshida Y."/>
            <person name="Ohtoshi R."/>
            <person name="Malay A.D."/>
            <person name="Moran D.A.P."/>
            <person name="Tomita M."/>
            <person name="Numata K."/>
            <person name="Arakawa K."/>
        </authorList>
    </citation>
    <scope>NUCLEOTIDE SEQUENCE</scope>
</reference>
<gene>
    <name evidence="1" type="ORF">NPIL_564571</name>
</gene>
<comment type="caution">
    <text evidence="1">The sequence shown here is derived from an EMBL/GenBank/DDBJ whole genome shotgun (WGS) entry which is preliminary data.</text>
</comment>
<keyword evidence="2" id="KW-1185">Reference proteome</keyword>